<feature type="compositionally biased region" description="Polar residues" evidence="5">
    <location>
        <begin position="663"/>
        <end position="676"/>
    </location>
</feature>
<feature type="region of interest" description="Disordered" evidence="5">
    <location>
        <begin position="38"/>
        <end position="74"/>
    </location>
</feature>
<gene>
    <name evidence="7" type="ORF">NLU13_6299</name>
</gene>
<feature type="compositionally biased region" description="Low complexity" evidence="5">
    <location>
        <begin position="168"/>
        <end position="177"/>
    </location>
</feature>
<feature type="compositionally biased region" description="Polar residues" evidence="5">
    <location>
        <begin position="64"/>
        <end position="74"/>
    </location>
</feature>
<evidence type="ECO:0000256" key="1">
    <source>
        <dbReference type="ARBA" id="ARBA00022723"/>
    </source>
</evidence>
<dbReference type="GO" id="GO:0061665">
    <property type="term" value="F:SUMO ligase activity"/>
    <property type="evidence" value="ECO:0007669"/>
    <property type="project" value="TreeGrafter"/>
</dbReference>
<keyword evidence="8" id="KW-1185">Reference proteome</keyword>
<feature type="region of interest" description="Disordered" evidence="5">
    <location>
        <begin position="546"/>
        <end position="570"/>
    </location>
</feature>
<dbReference type="Proteomes" id="UP001175261">
    <property type="component" value="Unassembled WGS sequence"/>
</dbReference>
<feature type="compositionally biased region" description="Polar residues" evidence="5">
    <location>
        <begin position="112"/>
        <end position="133"/>
    </location>
</feature>
<proteinExistence type="predicted"/>
<dbReference type="PROSITE" id="PS51044">
    <property type="entry name" value="ZF_SP_RING"/>
    <property type="match status" value="1"/>
</dbReference>
<reference evidence="7" key="1">
    <citation type="submission" date="2022-10" db="EMBL/GenBank/DDBJ databases">
        <title>Determination and structural analysis of whole genome sequence of Sarocladium strictum F4-1.</title>
        <authorList>
            <person name="Hu L."/>
            <person name="Jiang Y."/>
        </authorList>
    </citation>
    <scope>NUCLEOTIDE SEQUENCE</scope>
    <source>
        <strain evidence="7">F4-1</strain>
    </source>
</reference>
<dbReference type="EMBL" id="JAPDFR010000005">
    <property type="protein sequence ID" value="KAK0386463.1"/>
    <property type="molecule type" value="Genomic_DNA"/>
</dbReference>
<organism evidence="7 8">
    <name type="scientific">Sarocladium strictum</name>
    <name type="common">Black bundle disease fungus</name>
    <name type="synonym">Acremonium strictum</name>
    <dbReference type="NCBI Taxonomy" id="5046"/>
    <lineage>
        <taxon>Eukaryota</taxon>
        <taxon>Fungi</taxon>
        <taxon>Dikarya</taxon>
        <taxon>Ascomycota</taxon>
        <taxon>Pezizomycotina</taxon>
        <taxon>Sordariomycetes</taxon>
        <taxon>Hypocreomycetidae</taxon>
        <taxon>Hypocreales</taxon>
        <taxon>Sarocladiaceae</taxon>
        <taxon>Sarocladium</taxon>
    </lineage>
</organism>
<sequence>MSQPSRSRPTGSGLSALGIANANSAANTFLGVRRPAWIDEESGSPKVRRATLSSASTSASTSSPNAVLNQAGQSTQTKVVNTGSAISAQESASTVQNLSSATMVLPSPAPTKETSPATSFGTESPTVPSSTGTVAFPASVPTDHGAANLHTMPTHLSRRTHATPPLTPSILSPTQPTGPSSTDITQANDLTVRRSSIVRAGSKRDSQTIGTLEHAAKRQHSTPRAPADHTRPTTVHLLASVRMQLASWPNTADQSSKTLRQRYELLERAAATQDWWFLILQCLSSQWHLNKSSFHKDLQTPREVVKGLDQSLEMLDMLLPLSHGIDGRHLRWLAAFPAASVAQLRSITSPLDFAAVIDFLRIFGSQWMDWRTKSSQRGYPLTIDELQQMECTSPVMQTVVMTFLARCLDAPGGLVELLNEQAQDRTFEKRVLEGNISEEDRLTERRSRASRYLEIVLKHSSLYGSRARSPWTEAVFSPTTPGSAGMDGHPGALSQLPSPPPQHSMVQQQAQQRQRRVQQHLQQEQLIAARRLQTEVDQRLQNPWAHQLQQHVRQQSQPQGSHTGPPPATQLQPWRAQLQSAYLESSSSFTSQGATQFREPQGTTGASYTLASNPSAGTLSQHHAATPTYPSMRPHVSSVPSNAFNTVVSPFQTDSPVLHRQRNQSGHNAQESSATLDSVAVPTRSAYTPTTQHRYTQASSSHQNTFRVIPATEYPDNTWNWSSLESGLHLVRHRSPIREPRDSSDTRFYQFVSEYAATATLRPRVGLQTIGFDIREDVLESRVAMHVRHGVERCLYGDGSHRIRLRVCRLPDNTPDFVDNGAAVAATHWPENIYISLNSQHLELRRKQHFRTDWPVEITGLVRQGRNTVVVSLPESRKPRQGSQKYLLTIEIVGISSATSLKGQILEREHFPSEETENILQQRLTGSLDDEIMIQDKHLSISVADPFSSTLCVTPVRSILCKHVECFDLDNWLETRQSKPSKRVGEPSKVDEWKCPICGGDARPHRLRVDEFFVNVRKKLLADGADRTKMIQVDDTGGWTAVLEEDDTDDEGDAEMAPKAHVLAAQRRSTAGAAVIVLDDDD</sequence>
<dbReference type="Gene3D" id="3.30.40.10">
    <property type="entry name" value="Zinc/RING finger domain, C3HC4 (zinc finger)"/>
    <property type="match status" value="1"/>
</dbReference>
<feature type="region of interest" description="Disordered" evidence="5">
    <location>
        <begin position="474"/>
        <end position="522"/>
    </location>
</feature>
<evidence type="ECO:0000256" key="2">
    <source>
        <dbReference type="ARBA" id="ARBA00022771"/>
    </source>
</evidence>
<dbReference type="InterPro" id="IPR004181">
    <property type="entry name" value="Znf_MIZ"/>
</dbReference>
<dbReference type="PANTHER" id="PTHR10782">
    <property type="entry name" value="ZINC FINGER MIZ DOMAIN-CONTAINING PROTEIN"/>
    <property type="match status" value="1"/>
</dbReference>
<evidence type="ECO:0000313" key="8">
    <source>
        <dbReference type="Proteomes" id="UP001175261"/>
    </source>
</evidence>
<keyword evidence="3" id="KW-0862">Zinc</keyword>
<dbReference type="GO" id="GO:0016925">
    <property type="term" value="P:protein sumoylation"/>
    <property type="evidence" value="ECO:0007669"/>
    <property type="project" value="TreeGrafter"/>
</dbReference>
<dbReference type="Pfam" id="PF02891">
    <property type="entry name" value="zf-MIZ"/>
    <property type="match status" value="1"/>
</dbReference>
<feature type="compositionally biased region" description="Low complexity" evidence="5">
    <location>
        <begin position="547"/>
        <end position="559"/>
    </location>
</feature>
<feature type="compositionally biased region" description="Polar residues" evidence="5">
    <location>
        <begin position="601"/>
        <end position="623"/>
    </location>
</feature>
<feature type="compositionally biased region" description="Polar residues" evidence="5">
    <location>
        <begin position="178"/>
        <end position="189"/>
    </location>
</feature>
<keyword evidence="1" id="KW-0479">Metal-binding</keyword>
<keyword evidence="2 4" id="KW-0863">Zinc-finger</keyword>
<dbReference type="GO" id="GO:0000785">
    <property type="term" value="C:chromatin"/>
    <property type="evidence" value="ECO:0007669"/>
    <property type="project" value="TreeGrafter"/>
</dbReference>
<feature type="region of interest" description="Disordered" evidence="5">
    <location>
        <begin position="104"/>
        <end position="232"/>
    </location>
</feature>
<feature type="region of interest" description="Disordered" evidence="5">
    <location>
        <begin position="658"/>
        <end position="681"/>
    </location>
</feature>
<evidence type="ECO:0000256" key="4">
    <source>
        <dbReference type="PROSITE-ProRule" id="PRU00452"/>
    </source>
</evidence>
<comment type="caution">
    <text evidence="7">The sequence shown here is derived from an EMBL/GenBank/DDBJ whole genome shotgun (WGS) entry which is preliminary data.</text>
</comment>
<name>A0AA39L6Z7_SARSR</name>
<dbReference type="AlphaFoldDB" id="A0AA39L6Z7"/>
<dbReference type="GO" id="GO:0008270">
    <property type="term" value="F:zinc ion binding"/>
    <property type="evidence" value="ECO:0007669"/>
    <property type="project" value="UniProtKB-KW"/>
</dbReference>
<evidence type="ECO:0000313" key="7">
    <source>
        <dbReference type="EMBL" id="KAK0386463.1"/>
    </source>
</evidence>
<evidence type="ECO:0000259" key="6">
    <source>
        <dbReference type="PROSITE" id="PS51044"/>
    </source>
</evidence>
<feature type="compositionally biased region" description="Polar residues" evidence="5">
    <location>
        <begin position="582"/>
        <end position="595"/>
    </location>
</feature>
<dbReference type="PANTHER" id="PTHR10782:SF4">
    <property type="entry name" value="TONALLI, ISOFORM E"/>
    <property type="match status" value="1"/>
</dbReference>
<accession>A0AA39L6Z7</accession>
<protein>
    <recommendedName>
        <fullName evidence="6">SP-RING-type domain-containing protein</fullName>
    </recommendedName>
</protein>
<dbReference type="InterPro" id="IPR013083">
    <property type="entry name" value="Znf_RING/FYVE/PHD"/>
</dbReference>
<feature type="compositionally biased region" description="Low complexity" evidence="5">
    <location>
        <begin position="50"/>
        <end position="63"/>
    </location>
</feature>
<evidence type="ECO:0000256" key="5">
    <source>
        <dbReference type="SAM" id="MobiDB-lite"/>
    </source>
</evidence>
<feature type="domain" description="SP-RING-type" evidence="6">
    <location>
        <begin position="927"/>
        <end position="1026"/>
    </location>
</feature>
<evidence type="ECO:0000256" key="3">
    <source>
        <dbReference type="ARBA" id="ARBA00022833"/>
    </source>
</evidence>
<feature type="region of interest" description="Disordered" evidence="5">
    <location>
        <begin position="582"/>
        <end position="636"/>
    </location>
</feature>